<keyword evidence="9 12" id="KW-0406">Ion transport</keyword>
<evidence type="ECO:0000256" key="7">
    <source>
        <dbReference type="ARBA" id="ARBA00022949"/>
    </source>
</evidence>
<name>A0A914DVY8_9BILA</name>
<evidence type="ECO:0000256" key="8">
    <source>
        <dbReference type="ARBA" id="ARBA00022989"/>
    </source>
</evidence>
<dbReference type="PANTHER" id="PTHR11893:SF32">
    <property type="entry name" value="INNEXIN"/>
    <property type="match status" value="1"/>
</dbReference>
<keyword evidence="5 12" id="KW-0812">Transmembrane</keyword>
<reference evidence="14" key="1">
    <citation type="submission" date="2022-11" db="UniProtKB">
        <authorList>
            <consortium name="WormBaseParasite"/>
        </authorList>
    </citation>
    <scope>IDENTIFICATION</scope>
</reference>
<dbReference type="WBParaSite" id="ACRNAN_scaffold4219.g17415.t1">
    <property type="protein sequence ID" value="ACRNAN_scaffold4219.g17415.t1"/>
    <property type="gene ID" value="ACRNAN_scaffold4219.g17415"/>
</dbReference>
<keyword evidence="13" id="KW-1185">Reference proteome</keyword>
<comment type="subcellular location">
    <subcellularLocation>
        <location evidence="1">Cell junction</location>
        <location evidence="1">Gap junction</location>
    </subcellularLocation>
    <subcellularLocation>
        <location evidence="2 12">Cell membrane</location>
        <topology evidence="2 12">Multi-pass membrane protein</topology>
    </subcellularLocation>
</comment>
<keyword evidence="11 12" id="KW-0407">Ion channel</keyword>
<keyword evidence="10 12" id="KW-0472">Membrane</keyword>
<proteinExistence type="inferred from homology"/>
<dbReference type="PRINTS" id="PR01262">
    <property type="entry name" value="INNEXIN"/>
</dbReference>
<keyword evidence="6" id="KW-0303">Gap junction</keyword>
<evidence type="ECO:0000256" key="6">
    <source>
        <dbReference type="ARBA" id="ARBA00022868"/>
    </source>
</evidence>
<gene>
    <name evidence="12" type="primary">inx</name>
</gene>
<evidence type="ECO:0000256" key="5">
    <source>
        <dbReference type="ARBA" id="ARBA00022692"/>
    </source>
</evidence>
<accession>A0A914DVY8</accession>
<dbReference type="GO" id="GO:0005243">
    <property type="term" value="F:gap junction channel activity"/>
    <property type="evidence" value="ECO:0007669"/>
    <property type="project" value="TreeGrafter"/>
</dbReference>
<feature type="transmembrane region" description="Helical" evidence="12">
    <location>
        <begin position="330"/>
        <end position="350"/>
    </location>
</feature>
<dbReference type="GO" id="GO:0005886">
    <property type="term" value="C:plasma membrane"/>
    <property type="evidence" value="ECO:0007669"/>
    <property type="project" value="UniProtKB-SubCell"/>
</dbReference>
<evidence type="ECO:0000313" key="14">
    <source>
        <dbReference type="WBParaSite" id="ACRNAN_scaffold4219.g17415.t1"/>
    </source>
</evidence>
<dbReference type="GO" id="GO:0034220">
    <property type="term" value="P:monoatomic ion transmembrane transport"/>
    <property type="evidence" value="ECO:0007669"/>
    <property type="project" value="UniProtKB-KW"/>
</dbReference>
<evidence type="ECO:0000256" key="4">
    <source>
        <dbReference type="ARBA" id="ARBA00022475"/>
    </source>
</evidence>
<sequence length="586" mass="68049">MILSQRLYADQSLLAMSTFLEGSCCWAFVKLLTLREMMDRLGSYIRSVSRPRFEEDYTDRLNYKVTSYLLLACAIAILAKEYGGEPIACWGRAEWPGGWLQYAHDICFVENTYYIPLNETVPRQSAERERREINYYQWVPFILALQAVFFNIPHVFWRSVNSTFGIDVRAVITMADSTKGQEKIKDKNETRDMIAAHLSDRFKLRNANLSKRKANLKAEPELGPLGIVTSAKLLCRWFSKNFLGITYVLTKFMFLVNLVGQFIFIGYFLGKSSNFWGFHTLGALTRGETWDDTGHFPRVTICDFQIRHLANINRHSVQCVLMANMFNEKIFVGLYYWVLLVLVVTVFNIIRWKYWLIHAQAQEDFLEELLIPARDIAFPKITVPAAYEKPQEELSEKIRNKLYWLDVAKKTLKVVDGVGNHPALTEMDLETIELTKEEKDKLELTDEEMAKLKLTDAEKKQLELSEDEKKKVEEWNTEAKKREEFFEQYQERITNRKFYKGTIRHNLARFSAYIGADGILVFRLMDKNAGVYITSAVACLVFKNFATNNGIKFVEFSDENNNNNNNMRDYYPSSVVLHSNKNGHLA</sequence>
<comment type="caution">
    <text evidence="12">Lacks conserved residue(s) required for the propagation of feature annotation.</text>
</comment>
<evidence type="ECO:0000313" key="13">
    <source>
        <dbReference type="Proteomes" id="UP000887540"/>
    </source>
</evidence>
<evidence type="ECO:0000256" key="11">
    <source>
        <dbReference type="ARBA" id="ARBA00023303"/>
    </source>
</evidence>
<keyword evidence="3 12" id="KW-0813">Transport</keyword>
<comment type="function">
    <text evidence="12">Structural component of the gap junctions.</text>
</comment>
<evidence type="ECO:0000256" key="1">
    <source>
        <dbReference type="ARBA" id="ARBA00004610"/>
    </source>
</evidence>
<evidence type="ECO:0000256" key="9">
    <source>
        <dbReference type="ARBA" id="ARBA00023065"/>
    </source>
</evidence>
<keyword evidence="8 12" id="KW-1133">Transmembrane helix</keyword>
<dbReference type="Pfam" id="PF00876">
    <property type="entry name" value="Innexin"/>
    <property type="match status" value="1"/>
</dbReference>
<dbReference type="InterPro" id="IPR000990">
    <property type="entry name" value="Innexin"/>
</dbReference>
<protein>
    <recommendedName>
        <fullName evidence="12">Innexin</fullName>
    </recommendedName>
</protein>
<keyword evidence="7" id="KW-0965">Cell junction</keyword>
<keyword evidence="4" id="KW-1003">Cell membrane</keyword>
<dbReference type="GO" id="GO:0005921">
    <property type="term" value="C:gap junction"/>
    <property type="evidence" value="ECO:0007669"/>
    <property type="project" value="UniProtKB-SubCell"/>
</dbReference>
<comment type="similarity">
    <text evidence="12">Belongs to the pannexin family.</text>
</comment>
<dbReference type="Proteomes" id="UP000887540">
    <property type="component" value="Unplaced"/>
</dbReference>
<dbReference type="PANTHER" id="PTHR11893">
    <property type="entry name" value="INNEXIN"/>
    <property type="match status" value="1"/>
</dbReference>
<evidence type="ECO:0000256" key="2">
    <source>
        <dbReference type="ARBA" id="ARBA00004651"/>
    </source>
</evidence>
<organism evidence="13 14">
    <name type="scientific">Acrobeloides nanus</name>
    <dbReference type="NCBI Taxonomy" id="290746"/>
    <lineage>
        <taxon>Eukaryota</taxon>
        <taxon>Metazoa</taxon>
        <taxon>Ecdysozoa</taxon>
        <taxon>Nematoda</taxon>
        <taxon>Chromadorea</taxon>
        <taxon>Rhabditida</taxon>
        <taxon>Tylenchina</taxon>
        <taxon>Cephalobomorpha</taxon>
        <taxon>Cephaloboidea</taxon>
        <taxon>Cephalobidae</taxon>
        <taxon>Acrobeloides</taxon>
    </lineage>
</organism>
<evidence type="ECO:0000256" key="12">
    <source>
        <dbReference type="RuleBase" id="RU010713"/>
    </source>
</evidence>
<dbReference type="AlphaFoldDB" id="A0A914DVY8"/>
<evidence type="ECO:0000256" key="3">
    <source>
        <dbReference type="ARBA" id="ARBA00022448"/>
    </source>
</evidence>
<feature type="transmembrane region" description="Helical" evidence="12">
    <location>
        <begin position="242"/>
        <end position="269"/>
    </location>
</feature>
<dbReference type="PROSITE" id="PS51013">
    <property type="entry name" value="PANNEXIN"/>
    <property type="match status" value="1"/>
</dbReference>
<evidence type="ECO:0000256" key="10">
    <source>
        <dbReference type="ARBA" id="ARBA00023136"/>
    </source>
</evidence>